<feature type="transmembrane region" description="Helical" evidence="1">
    <location>
        <begin position="173"/>
        <end position="190"/>
    </location>
</feature>
<evidence type="ECO:0000313" key="2">
    <source>
        <dbReference type="EMBL" id="ORE85955.1"/>
    </source>
</evidence>
<dbReference type="AlphaFoldDB" id="A0A1Y1SCA0"/>
<keyword evidence="1" id="KW-0472">Membrane</keyword>
<keyword evidence="1" id="KW-1133">Transmembrane helix</keyword>
<evidence type="ECO:0000256" key="1">
    <source>
        <dbReference type="SAM" id="Phobius"/>
    </source>
</evidence>
<keyword evidence="3" id="KW-1185">Reference proteome</keyword>
<dbReference type="STRING" id="1317117.ATO7_11698"/>
<dbReference type="OrthoDB" id="1162205at2"/>
<comment type="caution">
    <text evidence="2">The sequence shown here is derived from an EMBL/GenBank/DDBJ whole genome shotgun (WGS) entry which is preliminary data.</text>
</comment>
<organism evidence="2 3">
    <name type="scientific">Oceanococcus atlanticus</name>
    <dbReference type="NCBI Taxonomy" id="1317117"/>
    <lineage>
        <taxon>Bacteria</taxon>
        <taxon>Pseudomonadati</taxon>
        <taxon>Pseudomonadota</taxon>
        <taxon>Gammaproteobacteria</taxon>
        <taxon>Chromatiales</taxon>
        <taxon>Oceanococcaceae</taxon>
        <taxon>Oceanococcus</taxon>
    </lineage>
</organism>
<dbReference type="Pfam" id="PF14329">
    <property type="entry name" value="DUF4386"/>
    <property type="match status" value="1"/>
</dbReference>
<dbReference type="InterPro" id="IPR025495">
    <property type="entry name" value="DUF4386"/>
</dbReference>
<feature type="transmembrane region" description="Helical" evidence="1">
    <location>
        <begin position="196"/>
        <end position="215"/>
    </location>
</feature>
<proteinExistence type="predicted"/>
<sequence>MKLEMRIGGVSALVQALCYLIGFGLLATLMNPGSTEGWTQVQKLEFILERQSLFVFWNVVIYVVFGAALVVLAVVLHRLLEPLSSLLVSIATPFGLIWAGLVVASGMLANVGLAWVAQAYKTGAEAAAQTWTMIGIVQDGIGGGVEVVGGLWVLGISAAALRSRSVLPNSINLLGLVVGVCGAVTIVPALSGMGAVFGLLQIVWFVGVGIVLLRAKDAHQYAVARV</sequence>
<gene>
    <name evidence="2" type="ORF">ATO7_11698</name>
</gene>
<reference evidence="2 3" key="1">
    <citation type="submission" date="2013-04" db="EMBL/GenBank/DDBJ databases">
        <title>Oceanococcus atlanticus 22II-S10r2 Genome Sequencing.</title>
        <authorList>
            <person name="Lai Q."/>
            <person name="Li G."/>
            <person name="Shao Z."/>
        </authorList>
    </citation>
    <scope>NUCLEOTIDE SEQUENCE [LARGE SCALE GENOMIC DNA]</scope>
    <source>
        <strain evidence="2 3">22II-S10r2</strain>
    </source>
</reference>
<name>A0A1Y1SCA0_9GAMM</name>
<accession>A0A1Y1SCA0</accession>
<dbReference type="Proteomes" id="UP000192342">
    <property type="component" value="Unassembled WGS sequence"/>
</dbReference>
<evidence type="ECO:0008006" key="4">
    <source>
        <dbReference type="Google" id="ProtNLM"/>
    </source>
</evidence>
<feature type="transmembrane region" description="Helical" evidence="1">
    <location>
        <begin position="140"/>
        <end position="161"/>
    </location>
</feature>
<protein>
    <recommendedName>
        <fullName evidence="4">DUF4386 family protein</fullName>
    </recommendedName>
</protein>
<feature type="transmembrane region" description="Helical" evidence="1">
    <location>
        <begin position="54"/>
        <end position="76"/>
    </location>
</feature>
<feature type="transmembrane region" description="Helical" evidence="1">
    <location>
        <begin position="12"/>
        <end position="34"/>
    </location>
</feature>
<keyword evidence="1" id="KW-0812">Transmembrane</keyword>
<evidence type="ECO:0000313" key="3">
    <source>
        <dbReference type="Proteomes" id="UP000192342"/>
    </source>
</evidence>
<dbReference type="RefSeq" id="WP_083561984.1">
    <property type="nucleotide sequence ID" value="NZ_AQQV01000003.1"/>
</dbReference>
<dbReference type="EMBL" id="AQQV01000003">
    <property type="protein sequence ID" value="ORE85955.1"/>
    <property type="molecule type" value="Genomic_DNA"/>
</dbReference>